<evidence type="ECO:0000313" key="2">
    <source>
        <dbReference type="EMBL" id="NMC62962.1"/>
    </source>
</evidence>
<protein>
    <submittedName>
        <fullName evidence="2">Uncharacterized protein</fullName>
    </submittedName>
</protein>
<name>A0A7X9FRN7_9DELT</name>
<proteinExistence type="predicted"/>
<evidence type="ECO:0000256" key="1">
    <source>
        <dbReference type="SAM" id="Phobius"/>
    </source>
</evidence>
<reference evidence="2 3" key="1">
    <citation type="journal article" date="2020" name="Biotechnol. Biofuels">
        <title>New insights from the biogas microbiome by comprehensive genome-resolved metagenomics of nearly 1600 species originating from multiple anaerobic digesters.</title>
        <authorList>
            <person name="Campanaro S."/>
            <person name="Treu L."/>
            <person name="Rodriguez-R L.M."/>
            <person name="Kovalovszki A."/>
            <person name="Ziels R.M."/>
            <person name="Maus I."/>
            <person name="Zhu X."/>
            <person name="Kougias P.G."/>
            <person name="Basile A."/>
            <person name="Luo G."/>
            <person name="Schluter A."/>
            <person name="Konstantinidis K.T."/>
            <person name="Angelidaki I."/>
        </authorList>
    </citation>
    <scope>NUCLEOTIDE SEQUENCE [LARGE SCALE GENOMIC DNA]</scope>
    <source>
        <strain evidence="2">AS27yjCOA_65</strain>
    </source>
</reference>
<evidence type="ECO:0000313" key="3">
    <source>
        <dbReference type="Proteomes" id="UP000524246"/>
    </source>
</evidence>
<keyword evidence="1" id="KW-0812">Transmembrane</keyword>
<feature type="transmembrane region" description="Helical" evidence="1">
    <location>
        <begin position="44"/>
        <end position="61"/>
    </location>
</feature>
<gene>
    <name evidence="2" type="ORF">GYA55_07310</name>
</gene>
<comment type="caution">
    <text evidence="2">The sequence shown here is derived from an EMBL/GenBank/DDBJ whole genome shotgun (WGS) entry which is preliminary data.</text>
</comment>
<organism evidence="2 3">
    <name type="scientific">SAR324 cluster bacterium</name>
    <dbReference type="NCBI Taxonomy" id="2024889"/>
    <lineage>
        <taxon>Bacteria</taxon>
        <taxon>Deltaproteobacteria</taxon>
        <taxon>SAR324 cluster</taxon>
    </lineage>
</organism>
<dbReference type="AlphaFoldDB" id="A0A7X9FRN7"/>
<sequence>MEEKQPGNNPLERDRKTLSILAPLEEEIREKAKEDPFARFLLEGWKYVLFVAVAIFAAVYIKNAYLKNQKANQEYAADRFAQVRNTFLELKALTTHPEKTEGVKEGEASKAPSREEVEKKLSEALKALSEVQRPYGETSALYGSLLALGKDQSVEAPSALP</sequence>
<keyword evidence="1" id="KW-0472">Membrane</keyword>
<accession>A0A7X9FRN7</accession>
<dbReference type="EMBL" id="JAAZON010000324">
    <property type="protein sequence ID" value="NMC62962.1"/>
    <property type="molecule type" value="Genomic_DNA"/>
</dbReference>
<dbReference type="Proteomes" id="UP000524246">
    <property type="component" value="Unassembled WGS sequence"/>
</dbReference>
<feature type="non-terminal residue" evidence="2">
    <location>
        <position position="161"/>
    </location>
</feature>
<keyword evidence="1" id="KW-1133">Transmembrane helix</keyword>